<reference evidence="1 2" key="1">
    <citation type="journal article" date="2014" name="PLoS ONE">
        <title>Global Analysis of Gene Expression Profiles in Physic Nut (Jatropha curcas L.) Seedlings Exposed to Salt Stress.</title>
        <authorList>
            <person name="Zhang L."/>
            <person name="Zhang C."/>
            <person name="Wu P."/>
            <person name="Chen Y."/>
            <person name="Li M."/>
            <person name="Jiang H."/>
            <person name="Wu G."/>
        </authorList>
    </citation>
    <scope>NUCLEOTIDE SEQUENCE [LARGE SCALE GENOMIC DNA]</scope>
    <source>
        <strain evidence="2">cv. GZQX0401</strain>
        <tissue evidence="1">Young leaves</tissue>
    </source>
</reference>
<keyword evidence="2" id="KW-1185">Reference proteome</keyword>
<proteinExistence type="predicted"/>
<dbReference type="OrthoDB" id="785636at2759"/>
<dbReference type="InterPro" id="IPR057196">
    <property type="entry name" value="DUF7874"/>
</dbReference>
<dbReference type="Proteomes" id="UP000027138">
    <property type="component" value="Unassembled WGS sequence"/>
</dbReference>
<name>A0A067JZ89_JATCU</name>
<organism evidence="1 2">
    <name type="scientific">Jatropha curcas</name>
    <name type="common">Barbados nut</name>
    <dbReference type="NCBI Taxonomy" id="180498"/>
    <lineage>
        <taxon>Eukaryota</taxon>
        <taxon>Viridiplantae</taxon>
        <taxon>Streptophyta</taxon>
        <taxon>Embryophyta</taxon>
        <taxon>Tracheophyta</taxon>
        <taxon>Spermatophyta</taxon>
        <taxon>Magnoliopsida</taxon>
        <taxon>eudicotyledons</taxon>
        <taxon>Gunneridae</taxon>
        <taxon>Pentapetalae</taxon>
        <taxon>rosids</taxon>
        <taxon>fabids</taxon>
        <taxon>Malpighiales</taxon>
        <taxon>Euphorbiaceae</taxon>
        <taxon>Crotonoideae</taxon>
        <taxon>Jatropheae</taxon>
        <taxon>Jatropha</taxon>
    </lineage>
</organism>
<sequence>MGQSLMKLAPGSEQNKEKEIGPTIEECYNKYFSDTTKEWTLADFYHAICQTVEEINKKLNSTQFRIPDVEKLTEVYEKHYKGKGRDQVTKEEFQKILQEIIIHSGFTGFGSKDILLFLFGIPAAALFIKQRVAPKAVPNDVFIPGVTSATVYLLAKLNKI</sequence>
<dbReference type="PANTHER" id="PTHR37216:SF1">
    <property type="entry name" value="EXPRESSED PROTEIN"/>
    <property type="match status" value="1"/>
</dbReference>
<dbReference type="EMBL" id="KK914761">
    <property type="protein sequence ID" value="KDP29266.1"/>
    <property type="molecule type" value="Genomic_DNA"/>
</dbReference>
<gene>
    <name evidence="1" type="ORF">JCGZ_16655</name>
</gene>
<dbReference type="AlphaFoldDB" id="A0A067JZ89"/>
<dbReference type="Pfam" id="PF25284">
    <property type="entry name" value="DUF7874"/>
    <property type="match status" value="1"/>
</dbReference>
<dbReference type="PANTHER" id="PTHR37216">
    <property type="entry name" value="EXPRESSED PROTEIN"/>
    <property type="match status" value="1"/>
</dbReference>
<evidence type="ECO:0000313" key="2">
    <source>
        <dbReference type="Proteomes" id="UP000027138"/>
    </source>
</evidence>
<protein>
    <submittedName>
        <fullName evidence="1">Uncharacterized protein</fullName>
    </submittedName>
</protein>
<accession>A0A067JZ89</accession>
<evidence type="ECO:0000313" key="1">
    <source>
        <dbReference type="EMBL" id="KDP29266.1"/>
    </source>
</evidence>